<dbReference type="AlphaFoldDB" id="A0A6L2PJP3"/>
<dbReference type="InterPro" id="IPR035914">
    <property type="entry name" value="Sperma_CUB_dom_sf"/>
</dbReference>
<feature type="region of interest" description="Disordered" evidence="1">
    <location>
        <begin position="670"/>
        <end position="696"/>
    </location>
</feature>
<feature type="region of interest" description="Disordered" evidence="1">
    <location>
        <begin position="407"/>
        <end position="426"/>
    </location>
</feature>
<gene>
    <name evidence="3" type="ORF">Cfor_04435</name>
</gene>
<evidence type="ECO:0000256" key="1">
    <source>
        <dbReference type="SAM" id="MobiDB-lite"/>
    </source>
</evidence>
<sequence>MALLTKGLGFVVTLAAVINSCCSQNAVTPLWPCYSVLRIPLPNPASPLSPVFRYTSKFVARHEEVYYPDHPDCVFTLEGPPNSRVELQLYNVVIQRPGYVSTSLNSAGNCSMGTVRIYNFTVTGDLVQVNEVCSSFQTGIKLLSDTNVAVVTSTIAIGHFDIQATVIPQNNTGTDELIRSIPIRRKNVIHLGHTQNDLNKISKLLNPPTQLESLAEKTSSNISDGLVNGKESEDDEDYSDVDSNEDFKNHHNQLSKLRNNQFMKTNDHTSNSDAGNKFNEQNHKVNHFNQPMINQLHHQRKGQSHLQENQLHHPLDTNSVQANNQLNHEAYQPVNNQIIPQQNRLFNQPTLNQFIQQQNGLLQHLISNQPNDGFNLAVNQFQEKTFNQPAMNHPVRNLLSKQNIKLDQPLNNPTQNHFSQQHNSHLSQLLNHQRDQFNQQDSQGNEQHSTRNQQNAQLYLTGNQFTPNEQQNTEFSHTKNHPIGNQWADNLKHAVNNLVGNQFIQHQNAHINEPMNHLSNSVNQPQDQLISHIISQLTGIQNSVKQPNELIQTASNQWTQLTNETNQLVNQLIKSEVQHNDLSNKPARQLNDIMTNLMNVLSLTPDRQVPEQQNDPSNQLANILIHPERNHISQQNVEISLPATQSIHPARMQFMIQENDHNKQFINAASSHSPQQQNTQTHKPTIHPNHPKTTSLMEPSASVQLNQLAHIVGNILAQKQNAQTNQNEMVIHTGNNQLMPQKNGQFNHIRSNQITLPQNTRFSRSMSQLTDTGNDQAIYVTYNQSKQPTDVIINSAENHISNSSKFNGTENNLMHLIHSQVTNQKTEQNSQSDNKLIQPMINEMGKSPSISANQLSDNHDSCKYKSKATYLAVNSTKDQSHQMKEFLPANHNMLPVINDFNNISSSHPIHRENSRFANHDKNVFPYTTQNKTVDHEPSQNKDEMTVFKTSTDFNVTNN</sequence>
<dbReference type="OrthoDB" id="8194966at2759"/>
<accession>A0A6L2PJP3</accession>
<feature type="chain" id="PRO_5027044564" description="CUB domain-containing protein" evidence="2">
    <location>
        <begin position="24"/>
        <end position="958"/>
    </location>
</feature>
<organism evidence="3 4">
    <name type="scientific">Coptotermes formosanus</name>
    <name type="common">Formosan subterranean termite</name>
    <dbReference type="NCBI Taxonomy" id="36987"/>
    <lineage>
        <taxon>Eukaryota</taxon>
        <taxon>Metazoa</taxon>
        <taxon>Ecdysozoa</taxon>
        <taxon>Arthropoda</taxon>
        <taxon>Hexapoda</taxon>
        <taxon>Insecta</taxon>
        <taxon>Pterygota</taxon>
        <taxon>Neoptera</taxon>
        <taxon>Polyneoptera</taxon>
        <taxon>Dictyoptera</taxon>
        <taxon>Blattodea</taxon>
        <taxon>Blattoidea</taxon>
        <taxon>Termitoidae</taxon>
        <taxon>Rhinotermitidae</taxon>
        <taxon>Coptotermes</taxon>
    </lineage>
</organism>
<evidence type="ECO:0000313" key="4">
    <source>
        <dbReference type="Proteomes" id="UP000502823"/>
    </source>
</evidence>
<reference evidence="4" key="1">
    <citation type="submission" date="2020-01" db="EMBL/GenBank/DDBJ databases">
        <title>Draft genome sequence of the Termite Coptotermes fromosanus.</title>
        <authorList>
            <person name="Itakura S."/>
            <person name="Yosikawa Y."/>
            <person name="Umezawa K."/>
        </authorList>
    </citation>
    <scope>NUCLEOTIDE SEQUENCE [LARGE SCALE GENOMIC DNA]</scope>
</reference>
<evidence type="ECO:0008006" key="5">
    <source>
        <dbReference type="Google" id="ProtNLM"/>
    </source>
</evidence>
<dbReference type="InParanoid" id="A0A6L2PJP3"/>
<evidence type="ECO:0000256" key="2">
    <source>
        <dbReference type="SAM" id="SignalP"/>
    </source>
</evidence>
<keyword evidence="2" id="KW-0732">Signal</keyword>
<feature type="signal peptide" evidence="2">
    <location>
        <begin position="1"/>
        <end position="23"/>
    </location>
</feature>
<feature type="compositionally biased region" description="Acidic residues" evidence="1">
    <location>
        <begin position="232"/>
        <end position="244"/>
    </location>
</feature>
<dbReference type="EMBL" id="BLKM01010449">
    <property type="protein sequence ID" value="GFG30277.1"/>
    <property type="molecule type" value="Genomic_DNA"/>
</dbReference>
<name>A0A6L2PJP3_COPFO</name>
<feature type="region of interest" description="Disordered" evidence="1">
    <location>
        <begin position="216"/>
        <end position="247"/>
    </location>
</feature>
<feature type="compositionally biased region" description="Polar residues" evidence="1">
    <location>
        <begin position="670"/>
        <end position="683"/>
    </location>
</feature>
<dbReference type="SUPFAM" id="SSF49854">
    <property type="entry name" value="Spermadhesin, CUB domain"/>
    <property type="match status" value="1"/>
</dbReference>
<dbReference type="Proteomes" id="UP000502823">
    <property type="component" value="Unassembled WGS sequence"/>
</dbReference>
<comment type="caution">
    <text evidence="3">The sequence shown here is derived from an EMBL/GenBank/DDBJ whole genome shotgun (WGS) entry which is preliminary data.</text>
</comment>
<proteinExistence type="predicted"/>
<protein>
    <recommendedName>
        <fullName evidence="5">CUB domain-containing protein</fullName>
    </recommendedName>
</protein>
<keyword evidence="4" id="KW-1185">Reference proteome</keyword>
<evidence type="ECO:0000313" key="3">
    <source>
        <dbReference type="EMBL" id="GFG30277.1"/>
    </source>
</evidence>